<dbReference type="EMBL" id="CAJOBA010056221">
    <property type="protein sequence ID" value="CAF4290309.1"/>
    <property type="molecule type" value="Genomic_DNA"/>
</dbReference>
<keyword evidence="5" id="KW-1185">Reference proteome</keyword>
<dbReference type="EMBL" id="CAJOBC010001116">
    <property type="protein sequence ID" value="CAF3656747.1"/>
    <property type="molecule type" value="Genomic_DNA"/>
</dbReference>
<protein>
    <submittedName>
        <fullName evidence="1">Uncharacterized protein</fullName>
    </submittedName>
</protein>
<reference evidence="1" key="1">
    <citation type="submission" date="2021-02" db="EMBL/GenBank/DDBJ databases">
        <authorList>
            <person name="Nowell W R."/>
        </authorList>
    </citation>
    <scope>NUCLEOTIDE SEQUENCE</scope>
</reference>
<evidence type="ECO:0000313" key="5">
    <source>
        <dbReference type="Proteomes" id="UP000663829"/>
    </source>
</evidence>
<dbReference type="EMBL" id="CAJNOQ010001116">
    <property type="protein sequence ID" value="CAF0869308.1"/>
    <property type="molecule type" value="Genomic_DNA"/>
</dbReference>
<accession>A0A813XE43</accession>
<gene>
    <name evidence="1" type="ORF">GPM918_LOCUS7014</name>
    <name evidence="2" type="ORF">OVA965_LOCUS36976</name>
    <name evidence="3" type="ORF">SRO942_LOCUS7014</name>
    <name evidence="4" type="ORF">TMI583_LOCUS38017</name>
</gene>
<evidence type="ECO:0000313" key="3">
    <source>
        <dbReference type="EMBL" id="CAF3656747.1"/>
    </source>
</evidence>
<dbReference type="Proteomes" id="UP000681722">
    <property type="component" value="Unassembled WGS sequence"/>
</dbReference>
<name>A0A813XE43_9BILA</name>
<dbReference type="AlphaFoldDB" id="A0A813XE43"/>
<dbReference type="Proteomes" id="UP000677228">
    <property type="component" value="Unassembled WGS sequence"/>
</dbReference>
<comment type="caution">
    <text evidence="1">The sequence shown here is derived from an EMBL/GenBank/DDBJ whole genome shotgun (WGS) entry which is preliminary data.</text>
</comment>
<dbReference type="EMBL" id="CAJNOK010034204">
    <property type="protein sequence ID" value="CAF1501844.1"/>
    <property type="molecule type" value="Genomic_DNA"/>
</dbReference>
<dbReference type="Proteomes" id="UP000663829">
    <property type="component" value="Unassembled WGS sequence"/>
</dbReference>
<evidence type="ECO:0000313" key="1">
    <source>
        <dbReference type="EMBL" id="CAF0869308.1"/>
    </source>
</evidence>
<dbReference type="Proteomes" id="UP000682733">
    <property type="component" value="Unassembled WGS sequence"/>
</dbReference>
<proteinExistence type="predicted"/>
<evidence type="ECO:0000313" key="4">
    <source>
        <dbReference type="EMBL" id="CAF4290309.1"/>
    </source>
</evidence>
<evidence type="ECO:0000313" key="2">
    <source>
        <dbReference type="EMBL" id="CAF1501844.1"/>
    </source>
</evidence>
<sequence>MAGLFDKVAGFGADAAIDSTADGFINKELEQVRKDIPDGQGFVGQAMTTEVDQVANNFINNEVKKFI</sequence>
<organism evidence="1 5">
    <name type="scientific">Didymodactylos carnosus</name>
    <dbReference type="NCBI Taxonomy" id="1234261"/>
    <lineage>
        <taxon>Eukaryota</taxon>
        <taxon>Metazoa</taxon>
        <taxon>Spiralia</taxon>
        <taxon>Gnathifera</taxon>
        <taxon>Rotifera</taxon>
        <taxon>Eurotatoria</taxon>
        <taxon>Bdelloidea</taxon>
        <taxon>Philodinida</taxon>
        <taxon>Philodinidae</taxon>
        <taxon>Didymodactylos</taxon>
    </lineage>
</organism>